<evidence type="ECO:0008006" key="4">
    <source>
        <dbReference type="Google" id="ProtNLM"/>
    </source>
</evidence>
<gene>
    <name evidence="2" type="ORF">GCM10016455_17660</name>
</gene>
<dbReference type="RefSeq" id="WP_191286145.1">
    <property type="nucleotide sequence ID" value="NZ_BNCH01000003.1"/>
</dbReference>
<reference evidence="3" key="1">
    <citation type="journal article" date="2019" name="Int. J. Syst. Evol. Microbiol.">
        <title>The Global Catalogue of Microorganisms (GCM) 10K type strain sequencing project: providing services to taxonomists for standard genome sequencing and annotation.</title>
        <authorList>
            <consortium name="The Broad Institute Genomics Platform"/>
            <consortium name="The Broad Institute Genome Sequencing Center for Infectious Disease"/>
            <person name="Wu L."/>
            <person name="Ma J."/>
        </authorList>
    </citation>
    <scope>NUCLEOTIDE SEQUENCE [LARGE SCALE GENOMIC DNA]</scope>
    <source>
        <strain evidence="3">KCTC 42443</strain>
    </source>
</reference>
<name>A0ABQ3IZ73_9RHOB</name>
<accession>A0ABQ3IZ73</accession>
<evidence type="ECO:0000313" key="2">
    <source>
        <dbReference type="EMBL" id="GHE97619.1"/>
    </source>
</evidence>
<keyword evidence="3" id="KW-1185">Reference proteome</keyword>
<dbReference type="EMBL" id="BNCH01000003">
    <property type="protein sequence ID" value="GHE97619.1"/>
    <property type="molecule type" value="Genomic_DNA"/>
</dbReference>
<sequence>MTSPLTQLGALAALQHDAAMAELARHNRALQILEHRISGLRQRRHTCPPAGSEDAVPLTLTSGHYDRWQRWVDQELTKLNAELACARARRDPLVQAARLAFGRNSATETLIRKEKQAMREKAQKRLEQSILQDQLAKNPLSF</sequence>
<protein>
    <recommendedName>
        <fullName evidence="4">Flagellar FliJ protein</fullName>
    </recommendedName>
</protein>
<feature type="coiled-coil region" evidence="1">
    <location>
        <begin position="16"/>
        <end position="43"/>
    </location>
</feature>
<dbReference type="Proteomes" id="UP000609802">
    <property type="component" value="Unassembled WGS sequence"/>
</dbReference>
<evidence type="ECO:0000256" key="1">
    <source>
        <dbReference type="SAM" id="Coils"/>
    </source>
</evidence>
<evidence type="ECO:0000313" key="3">
    <source>
        <dbReference type="Proteomes" id="UP000609802"/>
    </source>
</evidence>
<keyword evidence="1" id="KW-0175">Coiled coil</keyword>
<organism evidence="2 3">
    <name type="scientific">Aliiroseovarius zhejiangensis</name>
    <dbReference type="NCBI Taxonomy" id="1632025"/>
    <lineage>
        <taxon>Bacteria</taxon>
        <taxon>Pseudomonadati</taxon>
        <taxon>Pseudomonadota</taxon>
        <taxon>Alphaproteobacteria</taxon>
        <taxon>Rhodobacterales</taxon>
        <taxon>Paracoccaceae</taxon>
        <taxon>Aliiroseovarius</taxon>
    </lineage>
</organism>
<proteinExistence type="predicted"/>
<comment type="caution">
    <text evidence="2">The sequence shown here is derived from an EMBL/GenBank/DDBJ whole genome shotgun (WGS) entry which is preliminary data.</text>
</comment>